<dbReference type="STRING" id="349521.HCH_01171"/>
<dbReference type="Gene3D" id="3.10.129.10">
    <property type="entry name" value="Hotdog Thioesterase"/>
    <property type="match status" value="1"/>
</dbReference>
<dbReference type="EMBL" id="CP000155">
    <property type="protein sequence ID" value="ABC28047.1"/>
    <property type="molecule type" value="Genomic_DNA"/>
</dbReference>
<evidence type="ECO:0000313" key="2">
    <source>
        <dbReference type="EMBL" id="ABC28047.1"/>
    </source>
</evidence>
<dbReference type="RefSeq" id="WP_011395122.1">
    <property type="nucleotide sequence ID" value="NC_007645.1"/>
</dbReference>
<dbReference type="HOGENOM" id="CLU_112070_0_1_6"/>
<dbReference type="NCBIfam" id="TIGR02447">
    <property type="entry name" value="yiiD_Cterm"/>
    <property type="match status" value="1"/>
</dbReference>
<dbReference type="Pfam" id="PF09500">
    <property type="entry name" value="YiiD_C"/>
    <property type="match status" value="1"/>
</dbReference>
<name>Q2SMS7_HAHCH</name>
<dbReference type="GO" id="GO:0016740">
    <property type="term" value="F:transferase activity"/>
    <property type="evidence" value="ECO:0007669"/>
    <property type="project" value="UniProtKB-KW"/>
</dbReference>
<dbReference type="OrthoDB" id="572024at2"/>
<dbReference type="AlphaFoldDB" id="Q2SMS7"/>
<dbReference type="InterPro" id="IPR029069">
    <property type="entry name" value="HotDog_dom_sf"/>
</dbReference>
<gene>
    <name evidence="2" type="ordered locus">HCH_01171</name>
</gene>
<reference evidence="2 3" key="1">
    <citation type="journal article" date="2005" name="Nucleic Acids Res.">
        <title>Genomic blueprint of Hahella chejuensis, a marine microbe producing an algicidal agent.</title>
        <authorList>
            <person name="Jeong H."/>
            <person name="Yim J.H."/>
            <person name="Lee C."/>
            <person name="Choi S.-H."/>
            <person name="Park Y.K."/>
            <person name="Yoon S.H."/>
            <person name="Hur C.-G."/>
            <person name="Kang H.-Y."/>
            <person name="Kim D."/>
            <person name="Lee H.H."/>
            <person name="Park K.H."/>
            <person name="Park S.-H."/>
            <person name="Park H.-S."/>
            <person name="Lee H.K."/>
            <person name="Oh T.K."/>
            <person name="Kim J.F."/>
        </authorList>
    </citation>
    <scope>NUCLEOTIDE SEQUENCE [LARGE SCALE GENOMIC DNA]</scope>
    <source>
        <strain evidence="2 3">KCTC 2396</strain>
    </source>
</reference>
<dbReference type="Proteomes" id="UP000000238">
    <property type="component" value="Chromosome"/>
</dbReference>
<dbReference type="KEGG" id="hch:HCH_01171"/>
<dbReference type="InterPro" id="IPR012660">
    <property type="entry name" value="YiiD_C"/>
</dbReference>
<feature type="domain" description="Thioesterase putative" evidence="1">
    <location>
        <begin position="8"/>
        <end position="150"/>
    </location>
</feature>
<protein>
    <submittedName>
        <fullName evidence="2">Histone acetyltransferase HPA2/related acetyltransferase</fullName>
    </submittedName>
</protein>
<keyword evidence="2" id="KW-0808">Transferase</keyword>
<keyword evidence="3" id="KW-1185">Reference proteome</keyword>
<evidence type="ECO:0000259" key="1">
    <source>
        <dbReference type="Pfam" id="PF09500"/>
    </source>
</evidence>
<proteinExistence type="predicted"/>
<dbReference type="SUPFAM" id="SSF54637">
    <property type="entry name" value="Thioesterase/thiol ester dehydrase-isomerase"/>
    <property type="match status" value="1"/>
</dbReference>
<accession>Q2SMS7</accession>
<organism evidence="2 3">
    <name type="scientific">Hahella chejuensis (strain KCTC 2396)</name>
    <dbReference type="NCBI Taxonomy" id="349521"/>
    <lineage>
        <taxon>Bacteria</taxon>
        <taxon>Pseudomonadati</taxon>
        <taxon>Pseudomonadota</taxon>
        <taxon>Gammaproteobacteria</taxon>
        <taxon>Oceanospirillales</taxon>
        <taxon>Hahellaceae</taxon>
        <taxon>Hahella</taxon>
    </lineage>
</organism>
<evidence type="ECO:0000313" key="3">
    <source>
        <dbReference type="Proteomes" id="UP000000238"/>
    </source>
</evidence>
<sequence length="153" mass="16929">MNDASLAAQLQRIFDDEIPLTRAMALRVDQYDGQALALSAPLANNINDKATAFGGSLYSMCVLSGWGLLTLTLKSHDLKGDIVIQDSQIQFLKPLRDKRLTVRCAFAEPRQVEEFINAYQQRGKARRELVAEILAGGETAVRFTGRYVALKAD</sequence>
<dbReference type="eggNOG" id="COG2050">
    <property type="taxonomic scope" value="Bacteria"/>
</dbReference>